<name>A0ABW2ACA6_9MICO</name>
<keyword evidence="3" id="KW-1185">Reference proteome</keyword>
<protein>
    <submittedName>
        <fullName evidence="2">Uncharacterized protein</fullName>
    </submittedName>
</protein>
<feature type="region of interest" description="Disordered" evidence="1">
    <location>
        <begin position="36"/>
        <end position="71"/>
    </location>
</feature>
<reference evidence="3" key="1">
    <citation type="journal article" date="2019" name="Int. J. Syst. Evol. Microbiol.">
        <title>The Global Catalogue of Microorganisms (GCM) 10K type strain sequencing project: providing services to taxonomists for standard genome sequencing and annotation.</title>
        <authorList>
            <consortium name="The Broad Institute Genomics Platform"/>
            <consortium name="The Broad Institute Genome Sequencing Center for Infectious Disease"/>
            <person name="Wu L."/>
            <person name="Ma J."/>
        </authorList>
    </citation>
    <scope>NUCLEOTIDE SEQUENCE [LARGE SCALE GENOMIC DNA]</scope>
    <source>
        <strain evidence="3">CCUG 58127</strain>
    </source>
</reference>
<gene>
    <name evidence="2" type="ORF">ACFQDH_03745</name>
</gene>
<sequence length="85" mass="8732">MTRIVTVTRGEFAPAILTTSATATAREQAMPSAIVCPRSSPAGPSDTEEAPATVESPERLTSSAVPAQPTSTTAAAALITVHRIR</sequence>
<evidence type="ECO:0000313" key="3">
    <source>
        <dbReference type="Proteomes" id="UP001596298"/>
    </source>
</evidence>
<dbReference type="EMBL" id="JBHSWH010000001">
    <property type="protein sequence ID" value="MFC6704400.1"/>
    <property type="molecule type" value="Genomic_DNA"/>
</dbReference>
<evidence type="ECO:0000313" key="2">
    <source>
        <dbReference type="EMBL" id="MFC6704400.1"/>
    </source>
</evidence>
<organism evidence="2 3">
    <name type="scientific">Flexivirga alba</name>
    <dbReference type="NCBI Taxonomy" id="702742"/>
    <lineage>
        <taxon>Bacteria</taxon>
        <taxon>Bacillati</taxon>
        <taxon>Actinomycetota</taxon>
        <taxon>Actinomycetes</taxon>
        <taxon>Micrococcales</taxon>
        <taxon>Dermacoccaceae</taxon>
        <taxon>Flexivirga</taxon>
    </lineage>
</organism>
<dbReference type="RefSeq" id="WP_382398593.1">
    <property type="nucleotide sequence ID" value="NZ_JBHSWH010000001.1"/>
</dbReference>
<evidence type="ECO:0000256" key="1">
    <source>
        <dbReference type="SAM" id="MobiDB-lite"/>
    </source>
</evidence>
<proteinExistence type="predicted"/>
<accession>A0ABW2ACA6</accession>
<comment type="caution">
    <text evidence="2">The sequence shown here is derived from an EMBL/GenBank/DDBJ whole genome shotgun (WGS) entry which is preliminary data.</text>
</comment>
<feature type="compositionally biased region" description="Low complexity" evidence="1">
    <location>
        <begin position="61"/>
        <end position="71"/>
    </location>
</feature>
<dbReference type="Proteomes" id="UP001596298">
    <property type="component" value="Unassembled WGS sequence"/>
</dbReference>